<dbReference type="Pfam" id="PF05430">
    <property type="entry name" value="Methyltransf_30"/>
    <property type="match status" value="1"/>
</dbReference>
<dbReference type="EMBL" id="RQYS01000004">
    <property type="protein sequence ID" value="RRD62897.1"/>
    <property type="molecule type" value="Genomic_DNA"/>
</dbReference>
<dbReference type="InterPro" id="IPR029063">
    <property type="entry name" value="SAM-dependent_MTases_sf"/>
</dbReference>
<dbReference type="InterPro" id="IPR008471">
    <property type="entry name" value="MnmC-like_methylTransf"/>
</dbReference>
<dbReference type="AlphaFoldDB" id="A0A3P1XY80"/>
<dbReference type="PANTHER" id="PTHR39963">
    <property type="entry name" value="SLL0983 PROTEIN"/>
    <property type="match status" value="1"/>
</dbReference>
<dbReference type="OrthoDB" id="9786494at2"/>
<dbReference type="RefSeq" id="WP_124750511.1">
    <property type="nucleotide sequence ID" value="NZ_RQYS01000004.1"/>
</dbReference>
<protein>
    <recommendedName>
        <fullName evidence="1">MnmC-like methyltransferase domain-containing protein</fullName>
    </recommendedName>
</protein>
<dbReference type="Gene3D" id="3.40.50.150">
    <property type="entry name" value="Vaccinia Virus protein VP39"/>
    <property type="match status" value="1"/>
</dbReference>
<dbReference type="GO" id="GO:0004808">
    <property type="term" value="F:tRNA (5-methylaminomethyl-2-thiouridylate)(34)-methyltransferase activity"/>
    <property type="evidence" value="ECO:0007669"/>
    <property type="project" value="InterPro"/>
</dbReference>
<dbReference type="GO" id="GO:0016645">
    <property type="term" value="F:oxidoreductase activity, acting on the CH-NH group of donors"/>
    <property type="evidence" value="ECO:0007669"/>
    <property type="project" value="InterPro"/>
</dbReference>
<name>A0A3P1XY80_TANFO</name>
<dbReference type="SUPFAM" id="SSF53335">
    <property type="entry name" value="S-adenosyl-L-methionine-dependent methyltransferases"/>
    <property type="match status" value="1"/>
</dbReference>
<dbReference type="InterPro" id="IPR047785">
    <property type="entry name" value="tRNA_MNMC2"/>
</dbReference>
<dbReference type="NCBIfam" id="NF033855">
    <property type="entry name" value="tRNA_MNMC2"/>
    <property type="match status" value="1"/>
</dbReference>
<reference evidence="2 3" key="1">
    <citation type="submission" date="2018-11" db="EMBL/GenBank/DDBJ databases">
        <title>Genomes From Bacteria Associated with the Canine Oral Cavity: a Test Case for Automated Genome-Based Taxonomic Assignment.</title>
        <authorList>
            <person name="Coil D.A."/>
            <person name="Jospin G."/>
            <person name="Darling A.E."/>
            <person name="Wallis C."/>
            <person name="Davis I.J."/>
            <person name="Harris S."/>
            <person name="Eisen J.A."/>
            <person name="Holcombe L.J."/>
            <person name="O'Flynn C."/>
        </authorList>
    </citation>
    <scope>NUCLEOTIDE SEQUENCE [LARGE SCALE GENOMIC DNA]</scope>
    <source>
        <strain evidence="2 3">OH2617_COT-023</strain>
    </source>
</reference>
<proteinExistence type="predicted"/>
<dbReference type="Proteomes" id="UP000278609">
    <property type="component" value="Unassembled WGS sequence"/>
</dbReference>
<organism evidence="2 3">
    <name type="scientific">Tannerella forsythia</name>
    <name type="common">Bacteroides forsythus</name>
    <dbReference type="NCBI Taxonomy" id="28112"/>
    <lineage>
        <taxon>Bacteria</taxon>
        <taxon>Pseudomonadati</taxon>
        <taxon>Bacteroidota</taxon>
        <taxon>Bacteroidia</taxon>
        <taxon>Bacteroidales</taxon>
        <taxon>Tannerellaceae</taxon>
        <taxon>Tannerella</taxon>
    </lineage>
</organism>
<evidence type="ECO:0000313" key="3">
    <source>
        <dbReference type="Proteomes" id="UP000278609"/>
    </source>
</evidence>
<sequence>MSNNSEPYQQSEYMLLQLTSDRSHTLFSTKAGQTYHSAEGAIMESLHVYVSPAFAHFRDKPQLDILEVGFGTGLNALLTIMEAEKTNRTVYYETIEPDPVPESVYTRLNYPDELKTGREAFLTLHRSADDEPIAFPSFRFVKRQNRIEAYQTDRLFDVVYYDAFSPDAQPELWTREVFEHIARLLHPGGILLTYSAKGTVKQALREAGFEVLRLPGAGSKHHMLKAIRKEEASNNDAPAQSATQ</sequence>
<dbReference type="PANTHER" id="PTHR39963:SF1">
    <property type="entry name" value="MNMC-LIKE METHYLTRANSFERASE DOMAIN-CONTAINING PROTEIN"/>
    <property type="match status" value="1"/>
</dbReference>
<evidence type="ECO:0000313" key="2">
    <source>
        <dbReference type="EMBL" id="RRD62897.1"/>
    </source>
</evidence>
<accession>A0A3P1XY80</accession>
<feature type="domain" description="MnmC-like methyltransferase" evidence="1">
    <location>
        <begin position="150"/>
        <end position="228"/>
    </location>
</feature>
<gene>
    <name evidence="2" type="ORF">EII40_01505</name>
</gene>
<evidence type="ECO:0000259" key="1">
    <source>
        <dbReference type="Pfam" id="PF05430"/>
    </source>
</evidence>
<comment type="caution">
    <text evidence="2">The sequence shown here is derived from an EMBL/GenBank/DDBJ whole genome shotgun (WGS) entry which is preliminary data.</text>
</comment>